<dbReference type="PRINTS" id="PR00035">
    <property type="entry name" value="HTHGNTR"/>
</dbReference>
<dbReference type="OrthoDB" id="3523737at2"/>
<keyword evidence="3" id="KW-0804">Transcription</keyword>
<dbReference type="PROSITE" id="PS50949">
    <property type="entry name" value="HTH_GNTR"/>
    <property type="match status" value="1"/>
</dbReference>
<dbReference type="eggNOG" id="COG2186">
    <property type="taxonomic scope" value="Bacteria"/>
</dbReference>
<dbReference type="InterPro" id="IPR008920">
    <property type="entry name" value="TF_FadR/GntR_C"/>
</dbReference>
<reference evidence="5 6" key="1">
    <citation type="journal article" date="2010" name="Stand. Genomic Sci.">
        <title>Complete genome sequence of Intrasporangium calvum type strain (7 KIP).</title>
        <authorList>
            <person name="Del Rio T.G."/>
            <person name="Chertkov O."/>
            <person name="Yasawong M."/>
            <person name="Lucas S."/>
            <person name="Deshpande S."/>
            <person name="Cheng J.F."/>
            <person name="Detter C."/>
            <person name="Tapia R."/>
            <person name="Han C."/>
            <person name="Goodwin L."/>
            <person name="Pitluck S."/>
            <person name="Liolios K."/>
            <person name="Ivanova N."/>
            <person name="Mavromatis K."/>
            <person name="Pati A."/>
            <person name="Chen A."/>
            <person name="Palaniappan K."/>
            <person name="Land M."/>
            <person name="Hauser L."/>
            <person name="Chang Y.J."/>
            <person name="Jeffries C.D."/>
            <person name="Rohde M."/>
            <person name="Pukall R."/>
            <person name="Sikorski J."/>
            <person name="Goker M."/>
            <person name="Woyke T."/>
            <person name="Bristow J."/>
            <person name="Eisen J.A."/>
            <person name="Markowitz V."/>
            <person name="Hugenholtz P."/>
            <person name="Kyrpides N.C."/>
            <person name="Klenk H.P."/>
            <person name="Lapidus A."/>
        </authorList>
    </citation>
    <scope>NUCLEOTIDE SEQUENCE [LARGE SCALE GENOMIC DNA]</scope>
    <source>
        <strain evidence="6">ATCC 23552 / DSM 43043 / JCM 3097 / NBRC 12989 / 7 KIP</strain>
    </source>
</reference>
<dbReference type="PANTHER" id="PTHR43537:SF5">
    <property type="entry name" value="UXU OPERON TRANSCRIPTIONAL REGULATOR"/>
    <property type="match status" value="1"/>
</dbReference>
<evidence type="ECO:0000256" key="1">
    <source>
        <dbReference type="ARBA" id="ARBA00023015"/>
    </source>
</evidence>
<accession>E6SCR5</accession>
<dbReference type="STRING" id="710696.Intca_0945"/>
<dbReference type="InterPro" id="IPR036388">
    <property type="entry name" value="WH-like_DNA-bd_sf"/>
</dbReference>
<keyword evidence="2" id="KW-0238">DNA-binding</keyword>
<keyword evidence="1" id="KW-0805">Transcription regulation</keyword>
<dbReference type="SUPFAM" id="SSF48008">
    <property type="entry name" value="GntR ligand-binding domain-like"/>
    <property type="match status" value="1"/>
</dbReference>
<dbReference type="HOGENOM" id="CLU_017584_9_3_11"/>
<dbReference type="Proteomes" id="UP000008914">
    <property type="component" value="Chromosome"/>
</dbReference>
<dbReference type="GO" id="GO:0003700">
    <property type="term" value="F:DNA-binding transcription factor activity"/>
    <property type="evidence" value="ECO:0007669"/>
    <property type="project" value="InterPro"/>
</dbReference>
<evidence type="ECO:0000256" key="2">
    <source>
        <dbReference type="ARBA" id="ARBA00023125"/>
    </source>
</evidence>
<evidence type="ECO:0000259" key="4">
    <source>
        <dbReference type="PROSITE" id="PS50949"/>
    </source>
</evidence>
<dbReference type="Pfam" id="PF07729">
    <property type="entry name" value="FCD"/>
    <property type="match status" value="1"/>
</dbReference>
<dbReference type="SUPFAM" id="SSF46785">
    <property type="entry name" value="Winged helix' DNA-binding domain"/>
    <property type="match status" value="1"/>
</dbReference>
<dbReference type="RefSeq" id="WP_013491788.1">
    <property type="nucleotide sequence ID" value="NC_014830.1"/>
</dbReference>
<dbReference type="SMART" id="SM00895">
    <property type="entry name" value="FCD"/>
    <property type="match status" value="1"/>
</dbReference>
<proteinExistence type="predicted"/>
<dbReference type="Pfam" id="PF00392">
    <property type="entry name" value="GntR"/>
    <property type="match status" value="1"/>
</dbReference>
<evidence type="ECO:0000313" key="6">
    <source>
        <dbReference type="Proteomes" id="UP000008914"/>
    </source>
</evidence>
<dbReference type="SMART" id="SM00345">
    <property type="entry name" value="HTH_GNTR"/>
    <property type="match status" value="1"/>
</dbReference>
<feature type="domain" description="HTH gntR-type" evidence="4">
    <location>
        <begin position="16"/>
        <end position="84"/>
    </location>
</feature>
<dbReference type="InterPro" id="IPR036390">
    <property type="entry name" value="WH_DNA-bd_sf"/>
</dbReference>
<sequence>MSDVPPIALRNGLPPRSRNQDVIERIKTYILEKNLRPGDLLPTENELIAAIGASRTSIREAIKNLSALDIVEVRHGHGSYVGRMSMNALVESLAFRGLLSTGTDGKVMTDLVNIRQMLEQGLSPLMIETLDEVELANLRELAVRMRRLAMEGQPYVEEDRAFHIRLMNAIGNNLVSQLTEAFWQVQARVAPTLKVEPADWLRTAEAHEAIVDAIAARDLERLQHAFATHYDPIRESIAAIFESRAVSLGGAE</sequence>
<dbReference type="Gene3D" id="1.20.120.530">
    <property type="entry name" value="GntR ligand-binding domain-like"/>
    <property type="match status" value="1"/>
</dbReference>
<dbReference type="PANTHER" id="PTHR43537">
    <property type="entry name" value="TRANSCRIPTIONAL REGULATOR, GNTR FAMILY"/>
    <property type="match status" value="1"/>
</dbReference>
<organism evidence="5 6">
    <name type="scientific">Intrasporangium calvum (strain ATCC 23552 / DSM 43043 / JCM 3097 / NBRC 12989 / NCIMB 10167 / NRRL B-3866 / 7 KIP)</name>
    <dbReference type="NCBI Taxonomy" id="710696"/>
    <lineage>
        <taxon>Bacteria</taxon>
        <taxon>Bacillati</taxon>
        <taxon>Actinomycetota</taxon>
        <taxon>Actinomycetes</taxon>
        <taxon>Micrococcales</taxon>
        <taxon>Intrasporangiaceae</taxon>
        <taxon>Intrasporangium</taxon>
    </lineage>
</organism>
<name>E6SCR5_INTC7</name>
<dbReference type="Gene3D" id="1.10.10.10">
    <property type="entry name" value="Winged helix-like DNA-binding domain superfamily/Winged helix DNA-binding domain"/>
    <property type="match status" value="1"/>
</dbReference>
<evidence type="ECO:0000256" key="3">
    <source>
        <dbReference type="ARBA" id="ARBA00023163"/>
    </source>
</evidence>
<dbReference type="AlphaFoldDB" id="E6SCR5"/>
<evidence type="ECO:0000313" key="5">
    <source>
        <dbReference type="EMBL" id="ADU47470.1"/>
    </source>
</evidence>
<gene>
    <name evidence="5" type="ordered locus">Intca_0945</name>
</gene>
<dbReference type="GO" id="GO:0003677">
    <property type="term" value="F:DNA binding"/>
    <property type="evidence" value="ECO:0007669"/>
    <property type="project" value="UniProtKB-KW"/>
</dbReference>
<dbReference type="CDD" id="cd07377">
    <property type="entry name" value="WHTH_GntR"/>
    <property type="match status" value="1"/>
</dbReference>
<dbReference type="KEGG" id="ica:Intca_0945"/>
<dbReference type="EMBL" id="CP002343">
    <property type="protein sequence ID" value="ADU47470.1"/>
    <property type="molecule type" value="Genomic_DNA"/>
</dbReference>
<dbReference type="InterPro" id="IPR000524">
    <property type="entry name" value="Tscrpt_reg_HTH_GntR"/>
</dbReference>
<keyword evidence="6" id="KW-1185">Reference proteome</keyword>
<protein>
    <submittedName>
        <fullName evidence="5">Transcriptional regulator, GntR family</fullName>
    </submittedName>
</protein>
<dbReference type="InterPro" id="IPR011711">
    <property type="entry name" value="GntR_C"/>
</dbReference>